<dbReference type="EMBL" id="UINC01065815">
    <property type="protein sequence ID" value="SVB95874.1"/>
    <property type="molecule type" value="Genomic_DNA"/>
</dbReference>
<evidence type="ECO:0000259" key="1">
    <source>
        <dbReference type="Pfam" id="PF07587"/>
    </source>
</evidence>
<proteinExistence type="predicted"/>
<organism evidence="2">
    <name type="scientific">marine metagenome</name>
    <dbReference type="NCBI Taxonomy" id="408172"/>
    <lineage>
        <taxon>unclassified sequences</taxon>
        <taxon>metagenomes</taxon>
        <taxon>ecological metagenomes</taxon>
    </lineage>
</organism>
<sequence length="238" mass="27098">LIVTSATYRQSSEASPKYLNKDPENRLLFHGPRKRLSPYAIRDAALFTSGLLVEKIGGPSVKPYMPPRIWKSISNATYKQDKGEKLYRRSMYTYWRRTVPPPTMMTLNAAAREVCIVRTDQTTTPLQALTMMNNVTFVESARLLAERVIKAKELTPSQRIARAFRMVTSREPGPDELKRLLADFRFYLADFRKRPDAAKQLLSVGQKKADPKLTVIQLASYALVTNTILNLDEAIMQD</sequence>
<dbReference type="PANTHER" id="PTHR35889:SF3">
    <property type="entry name" value="F-BOX DOMAIN-CONTAINING PROTEIN"/>
    <property type="match status" value="1"/>
</dbReference>
<dbReference type="AlphaFoldDB" id="A0A382I805"/>
<dbReference type="Pfam" id="PF07587">
    <property type="entry name" value="PSD1"/>
    <property type="match status" value="1"/>
</dbReference>
<gene>
    <name evidence="2" type="ORF">METZ01_LOCUS248728</name>
</gene>
<dbReference type="InterPro" id="IPR022655">
    <property type="entry name" value="DUF1553"/>
</dbReference>
<protein>
    <recommendedName>
        <fullName evidence="1">DUF1553 domain-containing protein</fullName>
    </recommendedName>
</protein>
<evidence type="ECO:0000313" key="2">
    <source>
        <dbReference type="EMBL" id="SVB95874.1"/>
    </source>
</evidence>
<accession>A0A382I805</accession>
<reference evidence="2" key="1">
    <citation type="submission" date="2018-05" db="EMBL/GenBank/DDBJ databases">
        <authorList>
            <person name="Lanie J.A."/>
            <person name="Ng W.-L."/>
            <person name="Kazmierczak K.M."/>
            <person name="Andrzejewski T.M."/>
            <person name="Davidsen T.M."/>
            <person name="Wayne K.J."/>
            <person name="Tettelin H."/>
            <person name="Glass J.I."/>
            <person name="Rusch D."/>
            <person name="Podicherti R."/>
            <person name="Tsui H.-C.T."/>
            <person name="Winkler M.E."/>
        </authorList>
    </citation>
    <scope>NUCLEOTIDE SEQUENCE</scope>
</reference>
<dbReference type="PANTHER" id="PTHR35889">
    <property type="entry name" value="CYCLOINULO-OLIGOSACCHARIDE FRUCTANOTRANSFERASE-RELATED"/>
    <property type="match status" value="1"/>
</dbReference>
<feature type="domain" description="DUF1553" evidence="1">
    <location>
        <begin position="1"/>
        <end position="181"/>
    </location>
</feature>
<feature type="non-terminal residue" evidence="2">
    <location>
        <position position="1"/>
    </location>
</feature>
<name>A0A382I805_9ZZZZ</name>